<evidence type="ECO:0000256" key="3">
    <source>
        <dbReference type="ARBA" id="ARBA00023002"/>
    </source>
</evidence>
<dbReference type="InterPro" id="IPR044861">
    <property type="entry name" value="IPNS-like_FE2OG_OXY"/>
</dbReference>
<dbReference type="AlphaFoldDB" id="A0A8K0TJH6"/>
<sequence>MATMTETVAQPPETYKLELATGYGPVYRDVLRTPSRNCDASEVPTIDLSGVNGDEQQRQSLAKVIREAATNTGFFYMKNHGIPKEKIDAAYKQARTFFSQPKEKKALVAQSKSKFYNGWSQRGHISPTESQDLKEGFSFRYDPKYDPQTKDLSATPEVVKKWLRCEDFMWEGTSHLPGFKDDLIAYWQSCLTLARNLIRIFALALDVPENYFDDVVTYPGSDSVINYYPANTAPKDATIDVGIGAHTDLQCFTFLWQDSVGGLEVLTKEGQWLKVPPVEDTFVVNIGDFLMRLSNDRFQSTVHRVFNYAPVERYSLPFFFGFNFNETCSVLPSCIDEEHPPKYEPISCGEWCALRFQKTFGKQP</sequence>
<dbReference type="GO" id="GO:0044283">
    <property type="term" value="P:small molecule biosynthetic process"/>
    <property type="evidence" value="ECO:0007669"/>
    <property type="project" value="UniProtKB-ARBA"/>
</dbReference>
<dbReference type="Pfam" id="PF03171">
    <property type="entry name" value="2OG-FeII_Oxy"/>
    <property type="match status" value="1"/>
</dbReference>
<organism evidence="7 8">
    <name type="scientific">Plectosphaerella cucumerina</name>
    <dbReference type="NCBI Taxonomy" id="40658"/>
    <lineage>
        <taxon>Eukaryota</taxon>
        <taxon>Fungi</taxon>
        <taxon>Dikarya</taxon>
        <taxon>Ascomycota</taxon>
        <taxon>Pezizomycotina</taxon>
        <taxon>Sordariomycetes</taxon>
        <taxon>Hypocreomycetidae</taxon>
        <taxon>Glomerellales</taxon>
        <taxon>Plectosphaerellaceae</taxon>
        <taxon>Plectosphaerella</taxon>
    </lineage>
</organism>
<dbReference type="PRINTS" id="PR00682">
    <property type="entry name" value="IPNSYNTHASE"/>
</dbReference>
<evidence type="ECO:0000256" key="5">
    <source>
        <dbReference type="RuleBase" id="RU003682"/>
    </source>
</evidence>
<keyword evidence="4 5" id="KW-0408">Iron</keyword>
<protein>
    <submittedName>
        <fullName evidence="7">2OG-Fe(II) oxygenase superfamily protein</fullName>
    </submittedName>
</protein>
<evidence type="ECO:0000256" key="4">
    <source>
        <dbReference type="ARBA" id="ARBA00023004"/>
    </source>
</evidence>
<evidence type="ECO:0000313" key="7">
    <source>
        <dbReference type="EMBL" id="KAH7363279.1"/>
    </source>
</evidence>
<dbReference type="SUPFAM" id="SSF51197">
    <property type="entry name" value="Clavaminate synthase-like"/>
    <property type="match status" value="1"/>
</dbReference>
<dbReference type="GO" id="GO:0016491">
    <property type="term" value="F:oxidoreductase activity"/>
    <property type="evidence" value="ECO:0007669"/>
    <property type="project" value="UniProtKB-KW"/>
</dbReference>
<proteinExistence type="inferred from homology"/>
<dbReference type="EMBL" id="JAGPXD010000003">
    <property type="protein sequence ID" value="KAH7363279.1"/>
    <property type="molecule type" value="Genomic_DNA"/>
</dbReference>
<comment type="similarity">
    <text evidence="1 5">Belongs to the iron/ascorbate-dependent oxidoreductase family.</text>
</comment>
<keyword evidence="8" id="KW-1185">Reference proteome</keyword>
<dbReference type="InterPro" id="IPR027443">
    <property type="entry name" value="IPNS-like_sf"/>
</dbReference>
<dbReference type="Proteomes" id="UP000813385">
    <property type="component" value="Unassembled WGS sequence"/>
</dbReference>
<dbReference type="Gene3D" id="2.60.120.330">
    <property type="entry name" value="B-lactam Antibiotic, Isopenicillin N Synthase, Chain"/>
    <property type="match status" value="1"/>
</dbReference>
<evidence type="ECO:0000256" key="2">
    <source>
        <dbReference type="ARBA" id="ARBA00022723"/>
    </source>
</evidence>
<dbReference type="PROSITE" id="PS51471">
    <property type="entry name" value="FE2OG_OXY"/>
    <property type="match status" value="1"/>
</dbReference>
<feature type="domain" description="Fe2OG dioxygenase" evidence="6">
    <location>
        <begin position="215"/>
        <end position="322"/>
    </location>
</feature>
<dbReference type="InterPro" id="IPR005123">
    <property type="entry name" value="Oxoglu/Fe-dep_dioxygenase_dom"/>
</dbReference>
<keyword evidence="3 5" id="KW-0560">Oxidoreductase</keyword>
<evidence type="ECO:0000256" key="1">
    <source>
        <dbReference type="ARBA" id="ARBA00008056"/>
    </source>
</evidence>
<comment type="caution">
    <text evidence="7">The sequence shown here is derived from an EMBL/GenBank/DDBJ whole genome shotgun (WGS) entry which is preliminary data.</text>
</comment>
<evidence type="ECO:0000259" key="6">
    <source>
        <dbReference type="PROSITE" id="PS51471"/>
    </source>
</evidence>
<dbReference type="OrthoDB" id="288590at2759"/>
<dbReference type="GO" id="GO:0046872">
    <property type="term" value="F:metal ion binding"/>
    <property type="evidence" value="ECO:0007669"/>
    <property type="project" value="UniProtKB-KW"/>
</dbReference>
<dbReference type="PANTHER" id="PTHR10209:SF881">
    <property type="entry name" value="FI07970P-RELATED"/>
    <property type="match status" value="1"/>
</dbReference>
<reference evidence="7" key="1">
    <citation type="journal article" date="2021" name="Nat. Commun.">
        <title>Genetic determinants of endophytism in the Arabidopsis root mycobiome.</title>
        <authorList>
            <person name="Mesny F."/>
            <person name="Miyauchi S."/>
            <person name="Thiergart T."/>
            <person name="Pickel B."/>
            <person name="Atanasova L."/>
            <person name="Karlsson M."/>
            <person name="Huettel B."/>
            <person name="Barry K.W."/>
            <person name="Haridas S."/>
            <person name="Chen C."/>
            <person name="Bauer D."/>
            <person name="Andreopoulos W."/>
            <person name="Pangilinan J."/>
            <person name="LaButti K."/>
            <person name="Riley R."/>
            <person name="Lipzen A."/>
            <person name="Clum A."/>
            <person name="Drula E."/>
            <person name="Henrissat B."/>
            <person name="Kohler A."/>
            <person name="Grigoriev I.V."/>
            <person name="Martin F.M."/>
            <person name="Hacquard S."/>
        </authorList>
    </citation>
    <scope>NUCLEOTIDE SEQUENCE</scope>
    <source>
        <strain evidence="7">MPI-CAGE-AT-0016</strain>
    </source>
</reference>
<dbReference type="InterPro" id="IPR026992">
    <property type="entry name" value="DIOX_N"/>
</dbReference>
<dbReference type="Pfam" id="PF14226">
    <property type="entry name" value="DIOX_N"/>
    <property type="match status" value="1"/>
</dbReference>
<gene>
    <name evidence="7" type="ORF">B0T11DRAFT_92509</name>
</gene>
<accession>A0A8K0TJH6</accession>
<keyword evidence="2 5" id="KW-0479">Metal-binding</keyword>
<dbReference type="PANTHER" id="PTHR10209">
    <property type="entry name" value="OXIDOREDUCTASE, 2OG-FE II OXYGENASE FAMILY PROTEIN"/>
    <property type="match status" value="1"/>
</dbReference>
<evidence type="ECO:0000313" key="8">
    <source>
        <dbReference type="Proteomes" id="UP000813385"/>
    </source>
</evidence>
<name>A0A8K0TJH6_9PEZI</name>